<organism evidence="1 2">
    <name type="scientific">Dovyalis caffra</name>
    <dbReference type="NCBI Taxonomy" id="77055"/>
    <lineage>
        <taxon>Eukaryota</taxon>
        <taxon>Viridiplantae</taxon>
        <taxon>Streptophyta</taxon>
        <taxon>Embryophyta</taxon>
        <taxon>Tracheophyta</taxon>
        <taxon>Spermatophyta</taxon>
        <taxon>Magnoliopsida</taxon>
        <taxon>eudicotyledons</taxon>
        <taxon>Gunneridae</taxon>
        <taxon>Pentapetalae</taxon>
        <taxon>rosids</taxon>
        <taxon>fabids</taxon>
        <taxon>Malpighiales</taxon>
        <taxon>Salicaceae</taxon>
        <taxon>Flacourtieae</taxon>
        <taxon>Dovyalis</taxon>
    </lineage>
</organism>
<evidence type="ECO:0000313" key="1">
    <source>
        <dbReference type="EMBL" id="CAK7324818.1"/>
    </source>
</evidence>
<reference evidence="1 2" key="1">
    <citation type="submission" date="2024-01" db="EMBL/GenBank/DDBJ databases">
        <authorList>
            <person name="Waweru B."/>
        </authorList>
    </citation>
    <scope>NUCLEOTIDE SEQUENCE [LARGE SCALE GENOMIC DNA]</scope>
</reference>
<sequence length="59" mass="6763">MVLVLRTVNGFRFWPLGTSEPHEFTGVEHVLQAHRDVGRGSLKKRRPSCRLRDLHRVGG</sequence>
<proteinExistence type="predicted"/>
<dbReference type="Proteomes" id="UP001314170">
    <property type="component" value="Unassembled WGS sequence"/>
</dbReference>
<keyword evidence="2" id="KW-1185">Reference proteome</keyword>
<evidence type="ECO:0000313" key="2">
    <source>
        <dbReference type="Proteomes" id="UP001314170"/>
    </source>
</evidence>
<gene>
    <name evidence="1" type="ORF">DCAF_LOCUS2484</name>
</gene>
<comment type="caution">
    <text evidence="1">The sequence shown here is derived from an EMBL/GenBank/DDBJ whole genome shotgun (WGS) entry which is preliminary data.</text>
</comment>
<dbReference type="EMBL" id="CAWUPB010000786">
    <property type="protein sequence ID" value="CAK7324818.1"/>
    <property type="molecule type" value="Genomic_DNA"/>
</dbReference>
<accession>A0AAV1QUS6</accession>
<dbReference type="AlphaFoldDB" id="A0AAV1QUS6"/>
<protein>
    <submittedName>
        <fullName evidence="1">Uncharacterized protein</fullName>
    </submittedName>
</protein>
<name>A0AAV1QUS6_9ROSI</name>